<name>A0A9D1H9T2_9FIRM</name>
<dbReference type="PANTHER" id="PTHR34216:SF7">
    <property type="entry name" value="POLY-BETA-1,6-N-ACETYL-D-GLUCOSAMINE N-DEACETYLASE"/>
    <property type="match status" value="1"/>
</dbReference>
<evidence type="ECO:0000256" key="1">
    <source>
        <dbReference type="SAM" id="Phobius"/>
    </source>
</evidence>
<comment type="caution">
    <text evidence="2">The sequence shown here is derived from an EMBL/GenBank/DDBJ whole genome shotgun (WGS) entry which is preliminary data.</text>
</comment>
<proteinExistence type="predicted"/>
<evidence type="ECO:0000313" key="2">
    <source>
        <dbReference type="EMBL" id="HIT95269.1"/>
    </source>
</evidence>
<organism evidence="2 3">
    <name type="scientific">Candidatus Faecivivens stercoripullorum</name>
    <dbReference type="NCBI Taxonomy" id="2840805"/>
    <lineage>
        <taxon>Bacteria</taxon>
        <taxon>Bacillati</taxon>
        <taxon>Bacillota</taxon>
        <taxon>Clostridia</taxon>
        <taxon>Eubacteriales</taxon>
        <taxon>Oscillospiraceae</taxon>
        <taxon>Oscillospiraceae incertae sedis</taxon>
        <taxon>Candidatus Faecivivens</taxon>
    </lineage>
</organism>
<dbReference type="InterPro" id="IPR011330">
    <property type="entry name" value="Glyco_hydro/deAcase_b/a-brl"/>
</dbReference>
<keyword evidence="1" id="KW-0472">Membrane</keyword>
<keyword evidence="1" id="KW-0812">Transmembrane</keyword>
<gene>
    <name evidence="2" type="ORF">IAC43_08795</name>
</gene>
<reference evidence="2" key="2">
    <citation type="journal article" date="2021" name="PeerJ">
        <title>Extensive microbial diversity within the chicken gut microbiome revealed by metagenomics and culture.</title>
        <authorList>
            <person name="Gilroy R."/>
            <person name="Ravi A."/>
            <person name="Getino M."/>
            <person name="Pursley I."/>
            <person name="Horton D.L."/>
            <person name="Alikhan N.F."/>
            <person name="Baker D."/>
            <person name="Gharbi K."/>
            <person name="Hall N."/>
            <person name="Watson M."/>
            <person name="Adriaenssens E.M."/>
            <person name="Foster-Nyarko E."/>
            <person name="Jarju S."/>
            <person name="Secka A."/>
            <person name="Antonio M."/>
            <person name="Oren A."/>
            <person name="Chaudhuri R.R."/>
            <person name="La Ragione R."/>
            <person name="Hildebrand F."/>
            <person name="Pallen M.J."/>
        </authorList>
    </citation>
    <scope>NUCLEOTIDE SEQUENCE</scope>
    <source>
        <strain evidence="2">ChiBcec7-5410</strain>
    </source>
</reference>
<dbReference type="EMBL" id="DVLW01000240">
    <property type="protein sequence ID" value="HIT95269.1"/>
    <property type="molecule type" value="Genomic_DNA"/>
</dbReference>
<feature type="transmembrane region" description="Helical" evidence="1">
    <location>
        <begin position="41"/>
        <end position="62"/>
    </location>
</feature>
<keyword evidence="1" id="KW-1133">Transmembrane helix</keyword>
<dbReference type="InterPro" id="IPR051398">
    <property type="entry name" value="Polysacch_Deacetylase"/>
</dbReference>
<dbReference type="PANTHER" id="PTHR34216">
    <property type="match status" value="1"/>
</dbReference>
<reference evidence="2" key="1">
    <citation type="submission" date="2020-10" db="EMBL/GenBank/DDBJ databases">
        <authorList>
            <person name="Gilroy R."/>
        </authorList>
    </citation>
    <scope>NUCLEOTIDE SEQUENCE</scope>
    <source>
        <strain evidence="2">ChiBcec7-5410</strain>
    </source>
</reference>
<accession>A0A9D1H9T2</accession>
<dbReference type="Gene3D" id="3.20.20.370">
    <property type="entry name" value="Glycoside hydrolase/deacetylase"/>
    <property type="match status" value="1"/>
</dbReference>
<sequence>MNGWKDWRQRRKDFLSGGGLNDSGGRETFHITRLNRRAQKILTILTGTALTLICCLLAERYARGGREDAIQTLGAAQAGSVLIIDYHQVLPTQEDVAAALSAGEDSAITLSAFKEDLAWLMENGAGFVLPSELKKAVQGLSALPEKAVMLTFTGGYESFYTVVWPQLRESARNGSTTGAASPKGCVGIIGAEAELYSGSVEKEIATSRLSWNQIRQLDESDCVEIASQGYDLCLDAQTWLGPSKPVGKLSSLMHLLGLTPESKRNITEDNLLLYYSTVGKDALTMGEKMRQTLFHEADAFFVPEGCGGTETDQALSQSGITMTMLAGTCDGPLDGKNVEDNPGWNLISGHASLQSMTRLLRPNEGSLEDVASAYFEDQSS</sequence>
<evidence type="ECO:0000313" key="3">
    <source>
        <dbReference type="Proteomes" id="UP000824160"/>
    </source>
</evidence>
<dbReference type="GO" id="GO:0005975">
    <property type="term" value="P:carbohydrate metabolic process"/>
    <property type="evidence" value="ECO:0007669"/>
    <property type="project" value="InterPro"/>
</dbReference>
<protein>
    <submittedName>
        <fullName evidence="2">Uncharacterized protein</fullName>
    </submittedName>
</protein>
<dbReference type="Proteomes" id="UP000824160">
    <property type="component" value="Unassembled WGS sequence"/>
</dbReference>
<dbReference type="SUPFAM" id="SSF88713">
    <property type="entry name" value="Glycoside hydrolase/deacetylase"/>
    <property type="match status" value="1"/>
</dbReference>
<dbReference type="AlphaFoldDB" id="A0A9D1H9T2"/>